<dbReference type="Proteomes" id="UP000185812">
    <property type="component" value="Unassembled WGS sequence"/>
</dbReference>
<gene>
    <name evidence="2" type="ORF">SAMN04488087_0085</name>
</gene>
<organism evidence="2 3">
    <name type="scientific">Rhodothermus profundi</name>
    <dbReference type="NCBI Taxonomy" id="633813"/>
    <lineage>
        <taxon>Bacteria</taxon>
        <taxon>Pseudomonadati</taxon>
        <taxon>Rhodothermota</taxon>
        <taxon>Rhodothermia</taxon>
        <taxon>Rhodothermales</taxon>
        <taxon>Rhodothermaceae</taxon>
        <taxon>Rhodothermus</taxon>
    </lineage>
</organism>
<evidence type="ECO:0000313" key="2">
    <source>
        <dbReference type="EMBL" id="SHK04498.1"/>
    </source>
</evidence>
<reference evidence="3" key="1">
    <citation type="submission" date="2016-11" db="EMBL/GenBank/DDBJ databases">
        <authorList>
            <person name="Varghese N."/>
            <person name="Submissions S."/>
        </authorList>
    </citation>
    <scope>NUCLEOTIDE SEQUENCE [LARGE SCALE GENOMIC DNA]</scope>
    <source>
        <strain evidence="3">DSM 22212</strain>
    </source>
</reference>
<dbReference type="GO" id="GO:0032259">
    <property type="term" value="P:methylation"/>
    <property type="evidence" value="ECO:0007669"/>
    <property type="project" value="UniProtKB-KW"/>
</dbReference>
<keyword evidence="2" id="KW-0808">Transferase</keyword>
<dbReference type="CDD" id="cd02440">
    <property type="entry name" value="AdoMet_MTases"/>
    <property type="match status" value="1"/>
</dbReference>
<dbReference type="Gene3D" id="3.40.50.150">
    <property type="entry name" value="Vaccinia Virus protein VP39"/>
    <property type="match status" value="1"/>
</dbReference>
<dbReference type="Pfam" id="PF13649">
    <property type="entry name" value="Methyltransf_25"/>
    <property type="match status" value="1"/>
</dbReference>
<proteinExistence type="predicted"/>
<dbReference type="STRING" id="633813.SAMN04488087_0085"/>
<sequence>MASERVRKRYVHALRFQWLTPAYDTIIKTTTREQRFKQALISQAQLGAGHQVLDVGCGTGTLAIWIKQRHPDVSVTGIDGEPAILAIARQKAQKAGVSVVFKQALAYSLPFPDHCFDRVFSSLLLHHMVWEDKVRTAREVFRVLKPGGTWHVADWGAPAHRIMRLLFFSIQLLDGFEQTRDHVTGRLPELFARAGFQEVQVGPSFSTLYGTLTLYQGRRPLA</sequence>
<evidence type="ECO:0000313" key="3">
    <source>
        <dbReference type="Proteomes" id="UP000185812"/>
    </source>
</evidence>
<dbReference type="SUPFAM" id="SSF53335">
    <property type="entry name" value="S-adenosyl-L-methionine-dependent methyltransferases"/>
    <property type="match status" value="1"/>
</dbReference>
<keyword evidence="2" id="KW-0830">Ubiquinone</keyword>
<dbReference type="InterPro" id="IPR029063">
    <property type="entry name" value="SAM-dependent_MTases_sf"/>
</dbReference>
<dbReference type="PANTHER" id="PTHR44068">
    <property type="entry name" value="ZGC:194242"/>
    <property type="match status" value="1"/>
</dbReference>
<dbReference type="OrthoDB" id="1493020at2"/>
<protein>
    <submittedName>
        <fullName evidence="2">Ubiquinone/menaquinone biosynthesis C-methylase UbiE</fullName>
    </submittedName>
</protein>
<dbReference type="InterPro" id="IPR041698">
    <property type="entry name" value="Methyltransf_25"/>
</dbReference>
<dbReference type="GO" id="GO:0008168">
    <property type="term" value="F:methyltransferase activity"/>
    <property type="evidence" value="ECO:0007669"/>
    <property type="project" value="UniProtKB-KW"/>
</dbReference>
<accession>A0A1M6P976</accession>
<dbReference type="InterPro" id="IPR050447">
    <property type="entry name" value="Erg6_SMT_methyltransf"/>
</dbReference>
<name>A0A1M6P976_9BACT</name>
<feature type="domain" description="Methyltransferase" evidence="1">
    <location>
        <begin position="52"/>
        <end position="148"/>
    </location>
</feature>
<dbReference type="RefSeq" id="WP_072714554.1">
    <property type="nucleotide sequence ID" value="NZ_FRAU01000001.1"/>
</dbReference>
<dbReference type="EMBL" id="FRAU01000001">
    <property type="protein sequence ID" value="SHK04498.1"/>
    <property type="molecule type" value="Genomic_DNA"/>
</dbReference>
<keyword evidence="2" id="KW-0489">Methyltransferase</keyword>
<dbReference type="PANTHER" id="PTHR44068:SF11">
    <property type="entry name" value="GERANYL DIPHOSPHATE 2-C-METHYLTRANSFERASE"/>
    <property type="match status" value="1"/>
</dbReference>
<dbReference type="AlphaFoldDB" id="A0A1M6P976"/>
<keyword evidence="3" id="KW-1185">Reference proteome</keyword>
<evidence type="ECO:0000259" key="1">
    <source>
        <dbReference type="Pfam" id="PF13649"/>
    </source>
</evidence>